<dbReference type="EMBL" id="CP033920">
    <property type="protein sequence ID" value="AZA49425.1"/>
    <property type="molecule type" value="Genomic_DNA"/>
</dbReference>
<dbReference type="InterPro" id="IPR052718">
    <property type="entry name" value="NmrA-type_oxidoreductase"/>
</dbReference>
<dbReference type="EMBL" id="UFVQ01000003">
    <property type="protein sequence ID" value="STC94315.1"/>
    <property type="molecule type" value="Genomic_DNA"/>
</dbReference>
<dbReference type="KEGG" id="ccau:EG346_15100"/>
<gene>
    <name evidence="3" type="primary">qorB_2</name>
    <name evidence="2" type="ORF">EG346_15100</name>
    <name evidence="3" type="ORF">NCTC13533_01516</name>
</gene>
<keyword evidence="3" id="KW-0560">Oxidoreductase</keyword>
<accession>A0A376DT22</accession>
<dbReference type="Proteomes" id="UP000273270">
    <property type="component" value="Chromosome"/>
</dbReference>
<dbReference type="InterPro" id="IPR008030">
    <property type="entry name" value="NmrA-like"/>
</dbReference>
<dbReference type="Proteomes" id="UP000255224">
    <property type="component" value="Unassembled WGS sequence"/>
</dbReference>
<dbReference type="Gene3D" id="3.90.25.10">
    <property type="entry name" value="UDP-galactose 4-epimerase, domain 1"/>
    <property type="match status" value="1"/>
</dbReference>
<dbReference type="CDD" id="cd05269">
    <property type="entry name" value="TMR_SDR_a"/>
    <property type="match status" value="1"/>
</dbReference>
<keyword evidence="5" id="KW-1185">Reference proteome</keyword>
<evidence type="ECO:0000313" key="4">
    <source>
        <dbReference type="Proteomes" id="UP000255224"/>
    </source>
</evidence>
<dbReference type="GO" id="GO:0003955">
    <property type="term" value="F:NAD(P)H dehydrogenase (quinone) activity"/>
    <property type="evidence" value="ECO:0007669"/>
    <property type="project" value="UniProtKB-EC"/>
</dbReference>
<dbReference type="PANTHER" id="PTHR47129:SF1">
    <property type="entry name" value="NMRA-LIKE DOMAIN-CONTAINING PROTEIN"/>
    <property type="match status" value="1"/>
</dbReference>
<dbReference type="Gene3D" id="3.40.50.720">
    <property type="entry name" value="NAD(P)-binding Rossmann-like Domain"/>
    <property type="match status" value="1"/>
</dbReference>
<feature type="domain" description="NmrA-like" evidence="1">
    <location>
        <begin position="2"/>
        <end position="238"/>
    </location>
</feature>
<reference evidence="3 4" key="1">
    <citation type="submission" date="2018-06" db="EMBL/GenBank/DDBJ databases">
        <authorList>
            <consortium name="Pathogen Informatics"/>
            <person name="Doyle S."/>
        </authorList>
    </citation>
    <scope>NUCLEOTIDE SEQUENCE [LARGE SCALE GENOMIC DNA]</scope>
    <source>
        <strain evidence="3 4">NCTC13533</strain>
    </source>
</reference>
<proteinExistence type="predicted"/>
<dbReference type="AlphaFoldDB" id="A0A376DT22"/>
<dbReference type="Pfam" id="PF05368">
    <property type="entry name" value="NmrA"/>
    <property type="match status" value="1"/>
</dbReference>
<reference evidence="2" key="3">
    <citation type="submission" date="2018-11" db="EMBL/GenBank/DDBJ databases">
        <title>Proposal to divide the Flavobacteriaceae and reorganize its genera based on Amino Acid Identity values calculated from whole genome sequences.</title>
        <authorList>
            <person name="Nicholson A.C."/>
            <person name="Gulvik C.A."/>
            <person name="Whitney A.M."/>
            <person name="Humrighouse B.W."/>
            <person name="Bell M."/>
            <person name="Holmes B."/>
            <person name="Steigerwalt A."/>
            <person name="Villarma A."/>
            <person name="Sheth M."/>
            <person name="Batra D."/>
            <person name="Pryor J."/>
            <person name="Bernardet J.-F."/>
            <person name="Hugo C."/>
            <person name="Kampfer P."/>
            <person name="Newman J."/>
            <person name="Mcquiston J.R."/>
        </authorList>
    </citation>
    <scope>NUCLEOTIDE SEQUENCE [LARGE SCALE GENOMIC DNA]</scope>
    <source>
        <strain evidence="2">G0188</strain>
    </source>
</reference>
<reference evidence="5" key="2">
    <citation type="submission" date="2018-11" db="EMBL/GenBank/DDBJ databases">
        <title>Proposal to divide the Flavobacteriaceae and reorganize its genera based on Amino Acid Identity values calculated from whole genome sequences.</title>
        <authorList>
            <person name="Nicholson A.C."/>
            <person name="Gulvik C.A."/>
            <person name="Whitney A.M."/>
            <person name="Humrighouse B.W."/>
            <person name="Bell M."/>
            <person name="Holmes B."/>
            <person name="Steigerwalt A.G."/>
            <person name="Villarma A."/>
            <person name="Sheth M."/>
            <person name="Batra D."/>
            <person name="Pryor J."/>
            <person name="Bernardet J.-F."/>
            <person name="Hugo C."/>
            <person name="Kampfer P."/>
            <person name="Newman J."/>
            <person name="McQuiston J.R."/>
        </authorList>
    </citation>
    <scope>NUCLEOTIDE SEQUENCE [LARGE SCALE GENOMIC DNA]</scope>
    <source>
        <strain evidence="5">G0188</strain>
    </source>
</reference>
<dbReference type="OrthoDB" id="9780595at2"/>
<evidence type="ECO:0000313" key="3">
    <source>
        <dbReference type="EMBL" id="STC94315.1"/>
    </source>
</evidence>
<dbReference type="InterPro" id="IPR036291">
    <property type="entry name" value="NAD(P)-bd_dom_sf"/>
</dbReference>
<organism evidence="3 4">
    <name type="scientific">Chryseobacterium carnipullorum</name>
    <dbReference type="NCBI Taxonomy" id="1124835"/>
    <lineage>
        <taxon>Bacteria</taxon>
        <taxon>Pseudomonadati</taxon>
        <taxon>Bacteroidota</taxon>
        <taxon>Flavobacteriia</taxon>
        <taxon>Flavobacteriales</taxon>
        <taxon>Weeksellaceae</taxon>
        <taxon>Chryseobacterium group</taxon>
        <taxon>Chryseobacterium</taxon>
    </lineage>
</organism>
<dbReference type="EC" id="1.6.5.2" evidence="3"/>
<evidence type="ECO:0000313" key="2">
    <source>
        <dbReference type="EMBL" id="AZA49425.1"/>
    </source>
</evidence>
<dbReference type="RefSeq" id="WP_123879650.1">
    <property type="nucleotide sequence ID" value="NZ_CP033920.1"/>
</dbReference>
<accession>A0A3G6NF75</accession>
<protein>
    <submittedName>
        <fullName evidence="3">Quinone oxidoreductase 2</fullName>
        <ecNumber evidence="3">1.6.5.2</ecNumber>
    </submittedName>
    <submittedName>
        <fullName evidence="2">SDR family oxidoreductase</fullName>
    </submittedName>
</protein>
<evidence type="ECO:0000313" key="5">
    <source>
        <dbReference type="Proteomes" id="UP000273270"/>
    </source>
</evidence>
<evidence type="ECO:0000259" key="1">
    <source>
        <dbReference type="Pfam" id="PF05368"/>
    </source>
</evidence>
<dbReference type="PANTHER" id="PTHR47129">
    <property type="entry name" value="QUINONE OXIDOREDUCTASE 2"/>
    <property type="match status" value="1"/>
</dbReference>
<dbReference type="SUPFAM" id="SSF51735">
    <property type="entry name" value="NAD(P)-binding Rossmann-fold domains"/>
    <property type="match status" value="1"/>
</dbReference>
<name>A0A376DT22_CHRCU</name>
<sequence>MVLITGATGNLGSSVIDQLLKITAPDKFVALARNEEKASSLKIKGVEVRMGNFDDPASLETAFAGIEKLVLISTMEQNRFEQHKNVVDAALKTDIKHIVYTGLGIRDIQTSHVKDLMIDHFQTEDYIKEKGLTYTFLRNTMYADAIPLIAGEKIVEQGIFLPGGDGKVPYALRREMGEATANLLFQDGHENKTYDITGSNVYSYHDIANGLQAITGKEIQYINADADAFHDILKEAGVPDFPIYLLSGTVADIKNHQYEIKSDILEKLLGRPTAPLNEFLKEVYQLK</sequence>